<keyword evidence="2" id="KW-0238">DNA-binding</keyword>
<dbReference type="InterPro" id="IPR041603">
    <property type="entry name" value="YvdT_C"/>
</dbReference>
<dbReference type="InterPro" id="IPR050624">
    <property type="entry name" value="HTH-type_Tx_Regulator"/>
</dbReference>
<dbReference type="Gene3D" id="1.10.357.10">
    <property type="entry name" value="Tetracycline Repressor, domain 2"/>
    <property type="match status" value="1"/>
</dbReference>
<dbReference type="GO" id="GO:0003677">
    <property type="term" value="F:DNA binding"/>
    <property type="evidence" value="ECO:0007669"/>
    <property type="project" value="UniProtKB-UniRule"/>
</dbReference>
<gene>
    <name evidence="3" type="ORF">CHH72_02345</name>
</gene>
<dbReference type="Pfam" id="PF17934">
    <property type="entry name" value="TetR_C_26"/>
    <property type="match status" value="1"/>
</dbReference>
<dbReference type="PRINTS" id="PR00455">
    <property type="entry name" value="HTHTETR"/>
</dbReference>
<dbReference type="PANTHER" id="PTHR43479:SF8">
    <property type="entry name" value="TRANSCRIPTIONAL REGULATOR, TETR FAMILY"/>
    <property type="match status" value="1"/>
</dbReference>
<evidence type="ECO:0000313" key="3">
    <source>
        <dbReference type="EMBL" id="PAE90739.1"/>
    </source>
</evidence>
<dbReference type="Proteomes" id="UP000216207">
    <property type="component" value="Unassembled WGS sequence"/>
</dbReference>
<dbReference type="PANTHER" id="PTHR43479">
    <property type="entry name" value="ACREF/ENVCD OPERON REPRESSOR-RELATED"/>
    <property type="match status" value="1"/>
</dbReference>
<keyword evidence="1" id="KW-0678">Repressor</keyword>
<dbReference type="AlphaFoldDB" id="A0A268P5E6"/>
<dbReference type="RefSeq" id="WP_011246783.1">
    <property type="nucleotide sequence ID" value="NZ_BOQS01000008.1"/>
</dbReference>
<reference evidence="3 4" key="1">
    <citation type="submission" date="2017-07" db="EMBL/GenBank/DDBJ databases">
        <title>Isolation and whole genome analysis of endospore-forming bacteria from heroin.</title>
        <authorList>
            <person name="Kalinowski J."/>
            <person name="Ahrens B."/>
            <person name="Al-Dilaimi A."/>
            <person name="Winkler A."/>
            <person name="Wibberg D."/>
            <person name="Schleenbecker U."/>
            <person name="Ruckert C."/>
            <person name="Wolfel R."/>
            <person name="Grass G."/>
        </authorList>
    </citation>
    <scope>NUCLEOTIDE SEQUENCE [LARGE SCALE GENOMIC DNA]</scope>
    <source>
        <strain evidence="3 4">7539</strain>
    </source>
</reference>
<dbReference type="SUPFAM" id="SSF48498">
    <property type="entry name" value="Tetracyclin repressor-like, C-terminal domain"/>
    <property type="match status" value="1"/>
</dbReference>
<evidence type="ECO:0000256" key="1">
    <source>
        <dbReference type="ARBA" id="ARBA00022491"/>
    </source>
</evidence>
<dbReference type="SUPFAM" id="SSF46689">
    <property type="entry name" value="Homeodomain-like"/>
    <property type="match status" value="1"/>
</dbReference>
<dbReference type="Pfam" id="PF00440">
    <property type="entry name" value="TetR_N"/>
    <property type="match status" value="1"/>
</dbReference>
<proteinExistence type="predicted"/>
<dbReference type="PROSITE" id="PS50977">
    <property type="entry name" value="HTH_TETR_2"/>
    <property type="match status" value="1"/>
</dbReference>
<dbReference type="OMA" id="CADKPAS"/>
<sequence>MDKKQKIIAAALEEFQTNGVEKTKVSDIVKRAGVAQGTFYLYFPSKLALMPELARIMVGKTLERIEQDVTKKEDFHSKLHQLIESTFSLTKEYRGIFAIIYTGLAASDYLQQWELIYEPYYEWMTAFLEQADKQATIRLPLPATRFAKLAIGLIESAAEQTYLYDSGSEQEACKTIADTYVFLTRTLCADKPASF</sequence>
<organism evidence="3 4">
    <name type="scientific">Shouchella clausii</name>
    <name type="common">Alkalihalobacillus clausii</name>
    <dbReference type="NCBI Taxonomy" id="79880"/>
    <lineage>
        <taxon>Bacteria</taxon>
        <taxon>Bacillati</taxon>
        <taxon>Bacillota</taxon>
        <taxon>Bacilli</taxon>
        <taxon>Bacillales</taxon>
        <taxon>Bacillaceae</taxon>
        <taxon>Shouchella</taxon>
    </lineage>
</organism>
<accession>A0A268P5E6</accession>
<dbReference type="InterPro" id="IPR009057">
    <property type="entry name" value="Homeodomain-like_sf"/>
</dbReference>
<protein>
    <submittedName>
        <fullName evidence="3">TetR/AcrR family transcriptional regulator</fullName>
    </submittedName>
</protein>
<dbReference type="InterPro" id="IPR036271">
    <property type="entry name" value="Tet_transcr_reg_TetR-rel_C_sf"/>
</dbReference>
<evidence type="ECO:0000313" key="4">
    <source>
        <dbReference type="Proteomes" id="UP000216207"/>
    </source>
</evidence>
<evidence type="ECO:0000256" key="2">
    <source>
        <dbReference type="ARBA" id="ARBA00023125"/>
    </source>
</evidence>
<dbReference type="InterPro" id="IPR001647">
    <property type="entry name" value="HTH_TetR"/>
</dbReference>
<dbReference type="EMBL" id="NPCC01000004">
    <property type="protein sequence ID" value="PAE90739.1"/>
    <property type="molecule type" value="Genomic_DNA"/>
</dbReference>
<comment type="caution">
    <text evidence="3">The sequence shown here is derived from an EMBL/GenBank/DDBJ whole genome shotgun (WGS) entry which is preliminary data.</text>
</comment>
<name>A0A268P5E6_SHOCL</name>